<keyword evidence="8" id="KW-0479">Metal-binding</keyword>
<dbReference type="RefSeq" id="WP_073341200.1">
    <property type="nucleotide sequence ID" value="NZ_FQVH01000001.1"/>
</dbReference>
<evidence type="ECO:0000256" key="2">
    <source>
        <dbReference type="ARBA" id="ARBA00022741"/>
    </source>
</evidence>
<evidence type="ECO:0000256" key="5">
    <source>
        <dbReference type="ARBA" id="ARBA00023015"/>
    </source>
</evidence>
<evidence type="ECO:0000256" key="7">
    <source>
        <dbReference type="ARBA" id="ARBA00023163"/>
    </source>
</evidence>
<proteinExistence type="inferred from homology"/>
<dbReference type="GO" id="GO:0045892">
    <property type="term" value="P:negative regulation of DNA-templated transcription"/>
    <property type="evidence" value="ECO:0007669"/>
    <property type="project" value="UniProtKB-UniRule"/>
</dbReference>
<dbReference type="AlphaFoldDB" id="A0A1M4T144"/>
<keyword evidence="4 8" id="KW-0067">ATP-binding</keyword>
<reference evidence="10 11" key="1">
    <citation type="submission" date="2016-11" db="EMBL/GenBank/DDBJ databases">
        <authorList>
            <person name="Jaros S."/>
            <person name="Januszkiewicz K."/>
            <person name="Wedrychowicz H."/>
        </authorList>
    </citation>
    <scope>NUCLEOTIDE SEQUENCE [LARGE SCALE GENOMIC DNA]</scope>
    <source>
        <strain evidence="10 11">DSM 17918</strain>
    </source>
</reference>
<dbReference type="Proteomes" id="UP000184088">
    <property type="component" value="Unassembled WGS sequence"/>
</dbReference>
<keyword evidence="11" id="KW-1185">Reference proteome</keyword>
<dbReference type="NCBIfam" id="TIGR00244">
    <property type="entry name" value="transcriptional regulator NrdR"/>
    <property type="match status" value="1"/>
</dbReference>
<name>A0A1M4T144_9THEO</name>
<dbReference type="HAMAP" id="MF_00440">
    <property type="entry name" value="NrdR"/>
    <property type="match status" value="1"/>
</dbReference>
<dbReference type="GO" id="GO:0008270">
    <property type="term" value="F:zinc ion binding"/>
    <property type="evidence" value="ECO:0007669"/>
    <property type="project" value="UniProtKB-UniRule"/>
</dbReference>
<gene>
    <name evidence="8" type="primary">nrdR</name>
    <name evidence="10" type="ORF">SAMN02746089_00187</name>
</gene>
<evidence type="ECO:0000256" key="6">
    <source>
        <dbReference type="ARBA" id="ARBA00023125"/>
    </source>
</evidence>
<sequence length="164" mass="19247">MKCPYCGYAETKVIDSRPIEDNTAIRRRRECMRCQRRFTTYEKIEDMPVMVIKKDGSRQPFDKTKILAGILKACEKRPISIDVLRNFVDDIERQVYESVDKEITSSQIGEIVMEKLIHLDQVAYVRFASVYKDFKDVHSFMNELKKLMDKWEGETFNATKNTCG</sequence>
<organism evidence="10 11">
    <name type="scientific">Caldanaerobius fijiensis DSM 17918</name>
    <dbReference type="NCBI Taxonomy" id="1121256"/>
    <lineage>
        <taxon>Bacteria</taxon>
        <taxon>Bacillati</taxon>
        <taxon>Bacillota</taxon>
        <taxon>Clostridia</taxon>
        <taxon>Thermoanaerobacterales</taxon>
        <taxon>Thermoanaerobacteraceae</taxon>
        <taxon>Caldanaerobius</taxon>
    </lineage>
</organism>
<comment type="function">
    <text evidence="8">Negatively regulates transcription of bacterial ribonucleotide reductase nrd genes and operons by binding to NrdR-boxes.</text>
</comment>
<evidence type="ECO:0000313" key="11">
    <source>
        <dbReference type="Proteomes" id="UP000184088"/>
    </source>
</evidence>
<evidence type="ECO:0000256" key="4">
    <source>
        <dbReference type="ARBA" id="ARBA00022840"/>
    </source>
</evidence>
<dbReference type="InterPro" id="IPR003796">
    <property type="entry name" value="RNR_NrdR-like"/>
</dbReference>
<keyword evidence="8" id="KW-0863">Zinc-finger</keyword>
<feature type="domain" description="ATP-cone" evidence="9">
    <location>
        <begin position="49"/>
        <end position="139"/>
    </location>
</feature>
<accession>A0A1M4T144</accession>
<evidence type="ECO:0000256" key="8">
    <source>
        <dbReference type="HAMAP-Rule" id="MF_00440"/>
    </source>
</evidence>
<feature type="zinc finger region" evidence="8">
    <location>
        <begin position="3"/>
        <end position="34"/>
    </location>
</feature>
<dbReference type="InterPro" id="IPR005144">
    <property type="entry name" value="ATP-cone_dom"/>
</dbReference>
<dbReference type="EMBL" id="FQVH01000001">
    <property type="protein sequence ID" value="SHE38186.1"/>
    <property type="molecule type" value="Genomic_DNA"/>
</dbReference>
<dbReference type="InterPro" id="IPR055173">
    <property type="entry name" value="NrdR-like_N"/>
</dbReference>
<keyword evidence="6 8" id="KW-0238">DNA-binding</keyword>
<dbReference type="GO" id="GO:0005524">
    <property type="term" value="F:ATP binding"/>
    <property type="evidence" value="ECO:0007669"/>
    <property type="project" value="UniProtKB-UniRule"/>
</dbReference>
<evidence type="ECO:0000313" key="10">
    <source>
        <dbReference type="EMBL" id="SHE38186.1"/>
    </source>
</evidence>
<comment type="similarity">
    <text evidence="8">Belongs to the NrdR family.</text>
</comment>
<keyword evidence="2 8" id="KW-0547">Nucleotide-binding</keyword>
<keyword evidence="3 8" id="KW-0862">Zinc</keyword>
<evidence type="ECO:0000256" key="3">
    <source>
        <dbReference type="ARBA" id="ARBA00022833"/>
    </source>
</evidence>
<keyword evidence="7 8" id="KW-0804">Transcription</keyword>
<dbReference type="PANTHER" id="PTHR30455:SF2">
    <property type="entry name" value="TRANSCRIPTIONAL REPRESSOR NRDR"/>
    <property type="match status" value="1"/>
</dbReference>
<evidence type="ECO:0000259" key="9">
    <source>
        <dbReference type="PROSITE" id="PS51161"/>
    </source>
</evidence>
<dbReference type="GO" id="GO:0003677">
    <property type="term" value="F:DNA binding"/>
    <property type="evidence" value="ECO:0007669"/>
    <property type="project" value="UniProtKB-KW"/>
</dbReference>
<dbReference type="Pfam" id="PF22811">
    <property type="entry name" value="Zn_ribbon_NrdR"/>
    <property type="match status" value="1"/>
</dbReference>
<dbReference type="STRING" id="1121256.SAMN02746089_00187"/>
<keyword evidence="1 8" id="KW-0678">Repressor</keyword>
<dbReference type="Pfam" id="PF03477">
    <property type="entry name" value="ATP-cone"/>
    <property type="match status" value="1"/>
</dbReference>
<comment type="cofactor">
    <cofactor evidence="8">
        <name>Zn(2+)</name>
        <dbReference type="ChEBI" id="CHEBI:29105"/>
    </cofactor>
    <text evidence="8">Binds 1 zinc ion.</text>
</comment>
<dbReference type="OrthoDB" id="9807461at2"/>
<keyword evidence="5 8" id="KW-0805">Transcription regulation</keyword>
<dbReference type="PANTHER" id="PTHR30455">
    <property type="entry name" value="TRANSCRIPTIONAL REPRESSOR NRDR"/>
    <property type="match status" value="1"/>
</dbReference>
<evidence type="ECO:0000256" key="1">
    <source>
        <dbReference type="ARBA" id="ARBA00022491"/>
    </source>
</evidence>
<dbReference type="PROSITE" id="PS51161">
    <property type="entry name" value="ATP_CONE"/>
    <property type="match status" value="1"/>
</dbReference>
<protein>
    <recommendedName>
        <fullName evidence="8">Transcriptional repressor NrdR</fullName>
    </recommendedName>
</protein>